<evidence type="ECO:0000256" key="2">
    <source>
        <dbReference type="SAM" id="MobiDB-lite"/>
    </source>
</evidence>
<dbReference type="AlphaFoldDB" id="A0A914QK83"/>
<evidence type="ECO:0000256" key="1">
    <source>
        <dbReference type="PROSITE-ProRule" id="PRU00983"/>
    </source>
</evidence>
<accession>A0A914QK83</accession>
<keyword evidence="4" id="KW-1185">Reference proteome</keyword>
<feature type="region of interest" description="Disordered" evidence="2">
    <location>
        <begin position="31"/>
        <end position="75"/>
    </location>
</feature>
<dbReference type="PANTHER" id="PTHR23317">
    <property type="entry name" value="DEDICATOR OF CYTOKINESIS DOCK"/>
    <property type="match status" value="1"/>
</dbReference>
<dbReference type="InterPro" id="IPR037808">
    <property type="entry name" value="C2_Dock-C"/>
</dbReference>
<dbReference type="PROSITE" id="PS51650">
    <property type="entry name" value="C2_DOCK"/>
    <property type="match status" value="1"/>
</dbReference>
<dbReference type="GO" id="GO:0005085">
    <property type="term" value="F:guanyl-nucleotide exchange factor activity"/>
    <property type="evidence" value="ECO:0007669"/>
    <property type="project" value="InterPro"/>
</dbReference>
<dbReference type="InterPro" id="IPR026791">
    <property type="entry name" value="DOCK"/>
</dbReference>
<dbReference type="Gene3D" id="2.60.40.150">
    <property type="entry name" value="C2 domain"/>
    <property type="match status" value="1"/>
</dbReference>
<protein>
    <submittedName>
        <fullName evidence="5">C2 DOCK-type domain-containing protein</fullName>
    </submittedName>
</protein>
<sequence>MAQQRKQIAEINPKQIFENDIGEIEEEAAGRIPLRSVSQVGDHPHGNRESTISIESNGSSGSKDDSQSQQLHASTCDPIVPNVTLKLSKTQIDETNEKKRQTNRSNYLINLLPLGSEAEVIEKRPKISCPTESTTTQRLVVRLLKLNLDPFFEPIFASAALYDINEKKKLSENFYFDLNSEDLLSLVRGHLGLEEEASKCRQAMFSVTDIRPGLFLVFKLEKILQSCDIGEAIEPYLKEEKNKEKLYQNAKEYCSRLGGYRMPFGWAALDLNAVLLNAANLSIFDIGDSNHRIDEELESIGGGSLYHETESIISADRISTMTSETLQHTASSATITSQILDTPSKKRSFFTSSATLSQQQQQAAAAASVAAESIQQRISKIESLQPLLVNVNSFYKQDPDRLTDDELIKTLTEAKKSNSSKLGRLKAIPIELKLELSLMKLDEIPAKLSTELIPMQPFIREISDPLTKDILPFAKAKDFTVNTFYRNLLYIHPKHVNFSGRPGNARNICIRMQLMDSNSKPLKVIFGKSSTSNFSDKSYSSVLYHNKSPQFGDETKLQLPVDLNDEHHILFTFMHISCKPGKQQPSESLETPIGYTWHPLYRNGQLQTGEFALPISLEPLPSSICYLSPFVNVPSIKWLDSHKPLFQVSITAVSTIHPQDEFLANFFTTFQALKSDSKKPNQPIPTESRMIDVVKGVIKAPPQPLANFLYAILDRILTLIGCQPFTPALTQACFETLCHLVKVCTMLLDFNSVDCCGRSQILTTYLTYYKITTSDCLKVGQEFISDTRKTPTAPLAGFEEYVASPRNSARDSVDLINVIKNYERKTSNKLLASVEETQIDGDRKCQN</sequence>
<dbReference type="WBParaSite" id="PDA_v2.g362.t1">
    <property type="protein sequence ID" value="PDA_v2.g362.t1"/>
    <property type="gene ID" value="PDA_v2.g362"/>
</dbReference>
<dbReference type="Proteomes" id="UP000887578">
    <property type="component" value="Unplaced"/>
</dbReference>
<proteinExistence type="inferred from homology"/>
<evidence type="ECO:0000313" key="4">
    <source>
        <dbReference type="Proteomes" id="UP000887578"/>
    </source>
</evidence>
<dbReference type="PANTHER" id="PTHR23317:SF76">
    <property type="entry name" value="LD20667P"/>
    <property type="match status" value="1"/>
</dbReference>
<organism evidence="4 5">
    <name type="scientific">Panagrolaimus davidi</name>
    <dbReference type="NCBI Taxonomy" id="227884"/>
    <lineage>
        <taxon>Eukaryota</taxon>
        <taxon>Metazoa</taxon>
        <taxon>Ecdysozoa</taxon>
        <taxon>Nematoda</taxon>
        <taxon>Chromadorea</taxon>
        <taxon>Rhabditida</taxon>
        <taxon>Tylenchina</taxon>
        <taxon>Panagrolaimomorpha</taxon>
        <taxon>Panagrolaimoidea</taxon>
        <taxon>Panagrolaimidae</taxon>
        <taxon>Panagrolaimus</taxon>
    </lineage>
</organism>
<reference evidence="5" key="1">
    <citation type="submission" date="2022-11" db="UniProtKB">
        <authorList>
            <consortium name="WormBaseParasite"/>
        </authorList>
    </citation>
    <scope>IDENTIFICATION</scope>
</reference>
<dbReference type="InterPro" id="IPR027007">
    <property type="entry name" value="C2_DOCK-type_domain"/>
</dbReference>
<dbReference type="CDD" id="cd08696">
    <property type="entry name" value="C2_Dock-C"/>
    <property type="match status" value="1"/>
</dbReference>
<comment type="similarity">
    <text evidence="1">Belongs to the DOCK family.</text>
</comment>
<name>A0A914QK83_9BILA</name>
<feature type="domain" description="C2 DOCK-type" evidence="3">
    <location>
        <begin position="486"/>
        <end position="653"/>
    </location>
</feature>
<dbReference type="GO" id="GO:0007264">
    <property type="term" value="P:small GTPase-mediated signal transduction"/>
    <property type="evidence" value="ECO:0007669"/>
    <property type="project" value="InterPro"/>
</dbReference>
<evidence type="ECO:0000259" key="3">
    <source>
        <dbReference type="PROSITE" id="PS51650"/>
    </source>
</evidence>
<evidence type="ECO:0000313" key="5">
    <source>
        <dbReference type="WBParaSite" id="PDA_v2.g362.t1"/>
    </source>
</evidence>
<dbReference type="Pfam" id="PF14429">
    <property type="entry name" value="DOCK-C2"/>
    <property type="match status" value="1"/>
</dbReference>
<dbReference type="InterPro" id="IPR035892">
    <property type="entry name" value="C2_domain_sf"/>
</dbReference>